<comment type="caution">
    <text evidence="2">The sequence shown here is derived from an EMBL/GenBank/DDBJ whole genome shotgun (WGS) entry which is preliminary data.</text>
</comment>
<feature type="compositionally biased region" description="Polar residues" evidence="1">
    <location>
        <begin position="1"/>
        <end position="11"/>
    </location>
</feature>
<evidence type="ECO:0000313" key="2">
    <source>
        <dbReference type="EMBL" id="CAG7623561.1"/>
    </source>
</evidence>
<reference evidence="2" key="1">
    <citation type="submission" date="2021-06" db="EMBL/GenBank/DDBJ databases">
        <authorList>
            <person name="Arsene-Ploetze F."/>
        </authorList>
    </citation>
    <scope>NUCLEOTIDE SEQUENCE</scope>
    <source>
        <strain evidence="2">SBRY1</strain>
    </source>
</reference>
<sequence>MAPHTHGSTPTGAHPREHTQGSAPPQAENRQFSKYVSVPIENAASS</sequence>
<dbReference type="EMBL" id="CAJVAX010000008">
    <property type="protein sequence ID" value="CAG7623561.1"/>
    <property type="molecule type" value="Genomic_DNA"/>
</dbReference>
<name>A0A9W4E6N6_9ACTN</name>
<dbReference type="AlphaFoldDB" id="A0A9W4E6N6"/>
<evidence type="ECO:0000256" key="1">
    <source>
        <dbReference type="SAM" id="MobiDB-lite"/>
    </source>
</evidence>
<organism evidence="2 3">
    <name type="scientific">Actinacidiphila bryophytorum</name>
    <dbReference type="NCBI Taxonomy" id="1436133"/>
    <lineage>
        <taxon>Bacteria</taxon>
        <taxon>Bacillati</taxon>
        <taxon>Actinomycetota</taxon>
        <taxon>Actinomycetes</taxon>
        <taxon>Kitasatosporales</taxon>
        <taxon>Streptomycetaceae</taxon>
        <taxon>Actinacidiphila</taxon>
    </lineage>
</organism>
<dbReference type="Proteomes" id="UP001153328">
    <property type="component" value="Unassembled WGS sequence"/>
</dbReference>
<evidence type="ECO:0000313" key="3">
    <source>
        <dbReference type="Proteomes" id="UP001153328"/>
    </source>
</evidence>
<accession>A0A9W4E6N6</accession>
<proteinExistence type="predicted"/>
<feature type="region of interest" description="Disordered" evidence="1">
    <location>
        <begin position="1"/>
        <end position="46"/>
    </location>
</feature>
<gene>
    <name evidence="2" type="ORF">SBRY_160053</name>
</gene>
<protein>
    <submittedName>
        <fullName evidence="2">Uncharacterized protein</fullName>
    </submittedName>
</protein>
<keyword evidence="3" id="KW-1185">Reference proteome</keyword>
<feature type="compositionally biased region" description="Polar residues" evidence="1">
    <location>
        <begin position="20"/>
        <end position="34"/>
    </location>
</feature>